<dbReference type="EMBL" id="JBIAQY010000002">
    <property type="protein sequence ID" value="MFF3567740.1"/>
    <property type="molecule type" value="Genomic_DNA"/>
</dbReference>
<sequence length="324" mass="35603">MTVLAADVVAKVVRSAGQAPSLHNSQPWRWVFGGDHLDLYAVPERMLPTTDPTGRQMLLSCGITLGHLRTALTAAGWRTTVAYCPDPNRRTHAATVRFARHPSVTDDERDRAEAIRERYTDRLPMRPPTGWADFEKVLRSTFDPADAVLDVVPEAGRAVLAHASSLTAAVRYRDAEYQSELMWWTGIADPDAGIPESALLSADERARVPLGRTFPLTEHRPRRTALPDAATVLVLSTDSDRRADLLRGGEVLSTVLLECTVAGYATCVLTHLTEYPRSRDIVRDLIGDTALPQALIRVGRAAPDSDREPRTPRLALGQILHITG</sequence>
<accession>A0ABW6RWX6</accession>
<reference evidence="1 2" key="1">
    <citation type="submission" date="2024-10" db="EMBL/GenBank/DDBJ databases">
        <title>The Natural Products Discovery Center: Release of the First 8490 Sequenced Strains for Exploring Actinobacteria Biosynthetic Diversity.</title>
        <authorList>
            <person name="Kalkreuter E."/>
            <person name="Kautsar S.A."/>
            <person name="Yang D."/>
            <person name="Bader C.D."/>
            <person name="Teijaro C.N."/>
            <person name="Fluegel L."/>
            <person name="Davis C.M."/>
            <person name="Simpson J.R."/>
            <person name="Lauterbach L."/>
            <person name="Steele A.D."/>
            <person name="Gui C."/>
            <person name="Meng S."/>
            <person name="Li G."/>
            <person name="Viehrig K."/>
            <person name="Ye F."/>
            <person name="Su P."/>
            <person name="Kiefer A.F."/>
            <person name="Nichols A."/>
            <person name="Cepeda A.J."/>
            <person name="Yan W."/>
            <person name="Fan B."/>
            <person name="Jiang Y."/>
            <person name="Adhikari A."/>
            <person name="Zheng C.-J."/>
            <person name="Schuster L."/>
            <person name="Cowan T.M."/>
            <person name="Smanski M.J."/>
            <person name="Chevrette M.G."/>
            <person name="De Carvalho L.P.S."/>
            <person name="Shen B."/>
        </authorList>
    </citation>
    <scope>NUCLEOTIDE SEQUENCE [LARGE SCALE GENOMIC DNA]</scope>
    <source>
        <strain evidence="1 2">NPDC002593</strain>
    </source>
</reference>
<proteinExistence type="predicted"/>
<dbReference type="RefSeq" id="WP_040831889.1">
    <property type="nucleotide sequence ID" value="NZ_JBIAQY010000002.1"/>
</dbReference>
<keyword evidence="2" id="KW-1185">Reference proteome</keyword>
<dbReference type="PANTHER" id="PTHR23026:SF123">
    <property type="entry name" value="NAD(P)H NITROREDUCTASE RV3131-RELATED"/>
    <property type="match status" value="1"/>
</dbReference>
<dbReference type="SUPFAM" id="SSF55469">
    <property type="entry name" value="FMN-dependent nitroreductase-like"/>
    <property type="match status" value="1"/>
</dbReference>
<evidence type="ECO:0000313" key="2">
    <source>
        <dbReference type="Proteomes" id="UP001601992"/>
    </source>
</evidence>
<dbReference type="InterPro" id="IPR000415">
    <property type="entry name" value="Nitroreductase-like"/>
</dbReference>
<dbReference type="NCBIfam" id="NF047509">
    <property type="entry name" value="Rv3131_FMN_oxido"/>
    <property type="match status" value="1"/>
</dbReference>
<gene>
    <name evidence="1" type="ORF">ACFYXQ_08130</name>
</gene>
<dbReference type="Gene3D" id="3.40.109.10">
    <property type="entry name" value="NADH Oxidase"/>
    <property type="match status" value="1"/>
</dbReference>
<name>A0ABW6RWX6_9NOCA</name>
<dbReference type="PANTHER" id="PTHR23026">
    <property type="entry name" value="NADPH NITROREDUCTASE"/>
    <property type="match status" value="1"/>
</dbReference>
<dbReference type="Proteomes" id="UP001601992">
    <property type="component" value="Unassembled WGS sequence"/>
</dbReference>
<protein>
    <submittedName>
        <fullName evidence="1">Acg family FMN-binding oxidoreductase</fullName>
    </submittedName>
</protein>
<evidence type="ECO:0000313" key="1">
    <source>
        <dbReference type="EMBL" id="MFF3567740.1"/>
    </source>
</evidence>
<comment type="caution">
    <text evidence="1">The sequence shown here is derived from an EMBL/GenBank/DDBJ whole genome shotgun (WGS) entry which is preliminary data.</text>
</comment>
<organism evidence="1 2">
    <name type="scientific">Nocardia jiangxiensis</name>
    <dbReference type="NCBI Taxonomy" id="282685"/>
    <lineage>
        <taxon>Bacteria</taxon>
        <taxon>Bacillati</taxon>
        <taxon>Actinomycetota</taxon>
        <taxon>Actinomycetes</taxon>
        <taxon>Mycobacteriales</taxon>
        <taxon>Nocardiaceae</taxon>
        <taxon>Nocardia</taxon>
    </lineage>
</organism>
<dbReference type="InterPro" id="IPR050627">
    <property type="entry name" value="Nitroreductase/BluB"/>
</dbReference>